<comment type="caution">
    <text evidence="3">The sequence shown here is derived from an EMBL/GenBank/DDBJ whole genome shotgun (WGS) entry which is preliminary data.</text>
</comment>
<dbReference type="AlphaFoldDB" id="A0A848L190"/>
<feature type="signal peptide" evidence="2">
    <location>
        <begin position="1"/>
        <end position="24"/>
    </location>
</feature>
<protein>
    <submittedName>
        <fullName evidence="3">Uncharacterized protein</fullName>
    </submittedName>
</protein>
<evidence type="ECO:0000313" key="3">
    <source>
        <dbReference type="EMBL" id="NMO04556.1"/>
    </source>
</evidence>
<feature type="compositionally biased region" description="Polar residues" evidence="1">
    <location>
        <begin position="129"/>
        <end position="147"/>
    </location>
</feature>
<reference evidence="3 4" key="1">
    <citation type="submission" date="2020-04" db="EMBL/GenBank/DDBJ databases">
        <title>Gordonia sp. nov. TBRC 11910.</title>
        <authorList>
            <person name="Suriyachadkun C."/>
        </authorList>
    </citation>
    <scope>NUCLEOTIDE SEQUENCE [LARGE SCALE GENOMIC DNA]</scope>
    <source>
        <strain evidence="3 4">TBRC 11910</strain>
    </source>
</reference>
<keyword evidence="2" id="KW-0732">Signal</keyword>
<name>A0A848L190_9ACTN</name>
<keyword evidence="4" id="KW-1185">Reference proteome</keyword>
<sequence length="147" mass="15463">MRRFSASIGALILGFALLVASAGAGNATPTLKFPPKTFQFFRTHVDITIGIAGNAPPPTVVVFDTKSGKVAATAQYYGWAVSGRSYRYVATISGPGVFDLRVTGTKSQMSPNCCYSIGWGGNGKGPVTVNASTPRTIQMSSNEQTLH</sequence>
<feature type="chain" id="PRO_5038423318" evidence="2">
    <location>
        <begin position="25"/>
        <end position="147"/>
    </location>
</feature>
<accession>A0A848L190</accession>
<evidence type="ECO:0000256" key="2">
    <source>
        <dbReference type="SAM" id="SignalP"/>
    </source>
</evidence>
<dbReference type="RefSeq" id="WP_170197057.1">
    <property type="nucleotide sequence ID" value="NZ_JABBNB010000037.1"/>
</dbReference>
<organism evidence="3 4">
    <name type="scientific">Gordonia asplenii</name>
    <dbReference type="NCBI Taxonomy" id="2725283"/>
    <lineage>
        <taxon>Bacteria</taxon>
        <taxon>Bacillati</taxon>
        <taxon>Actinomycetota</taxon>
        <taxon>Actinomycetes</taxon>
        <taxon>Mycobacteriales</taxon>
        <taxon>Gordoniaceae</taxon>
        <taxon>Gordonia</taxon>
    </lineage>
</organism>
<dbReference type="EMBL" id="JABBNB010000037">
    <property type="protein sequence ID" value="NMO04556.1"/>
    <property type="molecule type" value="Genomic_DNA"/>
</dbReference>
<gene>
    <name evidence="3" type="ORF">HH308_25375</name>
</gene>
<evidence type="ECO:0000313" key="4">
    <source>
        <dbReference type="Proteomes" id="UP000550729"/>
    </source>
</evidence>
<feature type="region of interest" description="Disordered" evidence="1">
    <location>
        <begin position="128"/>
        <end position="147"/>
    </location>
</feature>
<dbReference type="Proteomes" id="UP000550729">
    <property type="component" value="Unassembled WGS sequence"/>
</dbReference>
<proteinExistence type="predicted"/>
<evidence type="ECO:0000256" key="1">
    <source>
        <dbReference type="SAM" id="MobiDB-lite"/>
    </source>
</evidence>